<organism evidence="1 2">
    <name type="scientific">Rathayibacter tanaceti</name>
    <dbReference type="NCBI Taxonomy" id="1671680"/>
    <lineage>
        <taxon>Bacteria</taxon>
        <taxon>Bacillati</taxon>
        <taxon>Actinomycetota</taxon>
        <taxon>Actinomycetes</taxon>
        <taxon>Micrococcales</taxon>
        <taxon>Microbacteriaceae</taxon>
        <taxon>Rathayibacter</taxon>
    </lineage>
</organism>
<name>A0AAE6RM14_9MICO</name>
<dbReference type="AlphaFoldDB" id="A0AAE6RM14"/>
<dbReference type="EMBL" id="CP047186">
    <property type="protein sequence ID" value="QHC56642.1"/>
    <property type="molecule type" value="Genomic_DNA"/>
</dbReference>
<accession>A0AAE6RM14</accession>
<sequence>MTDLDRWGVLTEGVVQKFPSRGAARRFQDAHAEFWGRRSPPMIVDGERWVEADQKAADPSEWSGRRLR</sequence>
<dbReference type="KEGG" id="rte:GSU10_14080"/>
<reference evidence="2" key="1">
    <citation type="submission" date="2019-12" db="EMBL/GenBank/DDBJ databases">
        <title>Complete and draft genome sequences of new strains and members of some known species of the genus Rathayibacter isolated from plants.</title>
        <authorList>
            <person name="Tarlachkov S.V."/>
            <person name="Starodumova I.P."/>
            <person name="Dorofeeva L.V."/>
            <person name="Prisyazhnaya N.V."/>
            <person name="Leyn S."/>
            <person name="Zlamal J."/>
            <person name="Elan M."/>
            <person name="Osterman A.L."/>
            <person name="Nadler S."/>
            <person name="Subbotin S.A."/>
            <person name="Evtushenko L.I."/>
        </authorList>
    </citation>
    <scope>NUCLEOTIDE SEQUENCE [LARGE SCALE GENOMIC DNA]</scope>
    <source>
        <strain evidence="2">VKM Ac-2761</strain>
    </source>
</reference>
<gene>
    <name evidence="1" type="ORF">GSU10_14080</name>
</gene>
<dbReference type="Proteomes" id="UP000465031">
    <property type="component" value="Chromosome"/>
</dbReference>
<evidence type="ECO:0000313" key="2">
    <source>
        <dbReference type="Proteomes" id="UP000465031"/>
    </source>
</evidence>
<proteinExistence type="predicted"/>
<evidence type="ECO:0000313" key="1">
    <source>
        <dbReference type="EMBL" id="QHC56642.1"/>
    </source>
</evidence>
<dbReference type="RefSeq" id="WP_068209841.1">
    <property type="nucleotide sequence ID" value="NZ_CP047186.1"/>
</dbReference>
<protein>
    <submittedName>
        <fullName evidence="1">Uncharacterized protein</fullName>
    </submittedName>
</protein>